<dbReference type="Gene3D" id="3.40.50.620">
    <property type="entry name" value="HUPs"/>
    <property type="match status" value="1"/>
</dbReference>
<dbReference type="InterPro" id="IPR006016">
    <property type="entry name" value="UspA"/>
</dbReference>
<evidence type="ECO:0000256" key="1">
    <source>
        <dbReference type="ARBA" id="ARBA00008791"/>
    </source>
</evidence>
<dbReference type="SUPFAM" id="SSF52402">
    <property type="entry name" value="Adenine nucleotide alpha hydrolases-like"/>
    <property type="match status" value="1"/>
</dbReference>
<dbReference type="RefSeq" id="WP_377255882.1">
    <property type="nucleotide sequence ID" value="NZ_JBHMAA010000004.1"/>
</dbReference>
<reference evidence="3 4" key="1">
    <citation type="submission" date="2024-09" db="EMBL/GenBank/DDBJ databases">
        <authorList>
            <person name="Sun Q."/>
            <person name="Mori K."/>
        </authorList>
    </citation>
    <scope>NUCLEOTIDE SEQUENCE [LARGE SCALE GENOMIC DNA]</scope>
    <source>
        <strain evidence="3 4">TBRC 4938</strain>
    </source>
</reference>
<organism evidence="3 4">
    <name type="scientific">Rhizobium puerariae</name>
    <dbReference type="NCBI Taxonomy" id="1585791"/>
    <lineage>
        <taxon>Bacteria</taxon>
        <taxon>Pseudomonadati</taxon>
        <taxon>Pseudomonadota</taxon>
        <taxon>Alphaproteobacteria</taxon>
        <taxon>Hyphomicrobiales</taxon>
        <taxon>Rhizobiaceae</taxon>
        <taxon>Rhizobium/Agrobacterium group</taxon>
        <taxon>Rhizobium</taxon>
    </lineage>
</organism>
<gene>
    <name evidence="3" type="ORF">ACFFP0_02900</name>
</gene>
<protein>
    <submittedName>
        <fullName evidence="3">Universal stress protein</fullName>
    </submittedName>
</protein>
<dbReference type="PANTHER" id="PTHR46268">
    <property type="entry name" value="STRESS RESPONSE PROTEIN NHAX"/>
    <property type="match status" value="1"/>
</dbReference>
<dbReference type="PRINTS" id="PR01438">
    <property type="entry name" value="UNVRSLSTRESS"/>
</dbReference>
<name>A0ABV6AAX9_9HYPH</name>
<sequence>MYNRILIPTDGSETAAKGVEHGLALAQALNIPVTIVTVTVPLSGLALESVVQGEAFDSYNEAVQEEVKGLEKRVREQAAKAAVPIEFVSEFNVSPAAAILETAHARKCDVIVIASHGRRGIRRLMLGSQTAEVIANSTIPVLIVK</sequence>
<dbReference type="Proteomes" id="UP001589692">
    <property type="component" value="Unassembled WGS sequence"/>
</dbReference>
<evidence type="ECO:0000259" key="2">
    <source>
        <dbReference type="Pfam" id="PF00582"/>
    </source>
</evidence>
<keyword evidence="4" id="KW-1185">Reference proteome</keyword>
<proteinExistence type="inferred from homology"/>
<evidence type="ECO:0000313" key="4">
    <source>
        <dbReference type="Proteomes" id="UP001589692"/>
    </source>
</evidence>
<accession>A0ABV6AAX9</accession>
<dbReference type="InterPro" id="IPR014729">
    <property type="entry name" value="Rossmann-like_a/b/a_fold"/>
</dbReference>
<evidence type="ECO:0000313" key="3">
    <source>
        <dbReference type="EMBL" id="MFB9947776.1"/>
    </source>
</evidence>
<dbReference type="Pfam" id="PF00582">
    <property type="entry name" value="Usp"/>
    <property type="match status" value="1"/>
</dbReference>
<comment type="caution">
    <text evidence="3">The sequence shown here is derived from an EMBL/GenBank/DDBJ whole genome shotgun (WGS) entry which is preliminary data.</text>
</comment>
<comment type="similarity">
    <text evidence="1">Belongs to the universal stress protein A family.</text>
</comment>
<dbReference type="InterPro" id="IPR006015">
    <property type="entry name" value="Universal_stress_UspA"/>
</dbReference>
<dbReference type="EMBL" id="JBHMAA010000004">
    <property type="protein sequence ID" value="MFB9947776.1"/>
    <property type="molecule type" value="Genomic_DNA"/>
</dbReference>
<dbReference type="CDD" id="cd00293">
    <property type="entry name" value="USP-like"/>
    <property type="match status" value="1"/>
</dbReference>
<dbReference type="PANTHER" id="PTHR46268:SF15">
    <property type="entry name" value="UNIVERSAL STRESS PROTEIN HP_0031"/>
    <property type="match status" value="1"/>
</dbReference>
<feature type="domain" description="UspA" evidence="2">
    <location>
        <begin position="1"/>
        <end position="145"/>
    </location>
</feature>